<dbReference type="AlphaFoldDB" id="A0AAV2LYZ6"/>
<name>A0AAV2LYZ6_KNICA</name>
<proteinExistence type="predicted"/>
<protein>
    <submittedName>
        <fullName evidence="1">Uncharacterized protein</fullName>
    </submittedName>
</protein>
<dbReference type="EMBL" id="OZ035827">
    <property type="protein sequence ID" value="CAL1606294.1"/>
    <property type="molecule type" value="Genomic_DNA"/>
</dbReference>
<accession>A0AAV2LYZ6</accession>
<evidence type="ECO:0000313" key="2">
    <source>
        <dbReference type="Proteomes" id="UP001497482"/>
    </source>
</evidence>
<dbReference type="Proteomes" id="UP001497482">
    <property type="component" value="Chromosome 5"/>
</dbReference>
<sequence>MCRSQRPDHSPAIWKWSVSKSDGLINAKSPPLSPQTIELSESFQKRRPHVSPAKGQPALRLMPRPVKVTPPGAKYSLMTVC</sequence>
<evidence type="ECO:0000313" key="1">
    <source>
        <dbReference type="EMBL" id="CAL1606294.1"/>
    </source>
</evidence>
<organism evidence="1 2">
    <name type="scientific">Knipowitschia caucasica</name>
    <name type="common">Caucasian dwarf goby</name>
    <name type="synonym">Pomatoschistus caucasicus</name>
    <dbReference type="NCBI Taxonomy" id="637954"/>
    <lineage>
        <taxon>Eukaryota</taxon>
        <taxon>Metazoa</taxon>
        <taxon>Chordata</taxon>
        <taxon>Craniata</taxon>
        <taxon>Vertebrata</taxon>
        <taxon>Euteleostomi</taxon>
        <taxon>Actinopterygii</taxon>
        <taxon>Neopterygii</taxon>
        <taxon>Teleostei</taxon>
        <taxon>Neoteleostei</taxon>
        <taxon>Acanthomorphata</taxon>
        <taxon>Gobiaria</taxon>
        <taxon>Gobiiformes</taxon>
        <taxon>Gobioidei</taxon>
        <taxon>Gobiidae</taxon>
        <taxon>Gobiinae</taxon>
        <taxon>Knipowitschia</taxon>
    </lineage>
</organism>
<reference evidence="1 2" key="1">
    <citation type="submission" date="2024-04" db="EMBL/GenBank/DDBJ databases">
        <authorList>
            <person name="Waldvogel A.-M."/>
            <person name="Schoenle A."/>
        </authorList>
    </citation>
    <scope>NUCLEOTIDE SEQUENCE [LARGE SCALE GENOMIC DNA]</scope>
</reference>
<keyword evidence="2" id="KW-1185">Reference proteome</keyword>
<gene>
    <name evidence="1" type="ORF">KC01_LOCUS33499</name>
</gene>